<dbReference type="EMBL" id="LSMT01000402">
    <property type="protein sequence ID" value="PFX18589.1"/>
    <property type="molecule type" value="Genomic_DNA"/>
</dbReference>
<dbReference type="PROSITE" id="PS50878">
    <property type="entry name" value="RT_POL"/>
    <property type="match status" value="1"/>
</dbReference>
<dbReference type="InterPro" id="IPR000082">
    <property type="entry name" value="SEA_dom"/>
</dbReference>
<evidence type="ECO:0000256" key="5">
    <source>
        <dbReference type="ARBA" id="ARBA00023136"/>
    </source>
</evidence>
<dbReference type="InterPro" id="IPR000421">
    <property type="entry name" value="FA58C"/>
</dbReference>
<dbReference type="PANTHER" id="PTHR46730:SF1">
    <property type="entry name" value="PLAT DOMAIN-CONTAINING PROTEIN"/>
    <property type="match status" value="1"/>
</dbReference>
<evidence type="ECO:0000256" key="6">
    <source>
        <dbReference type="SAM" id="MobiDB-lite"/>
    </source>
</evidence>
<evidence type="ECO:0000256" key="2">
    <source>
        <dbReference type="ARBA" id="ARBA00022692"/>
    </source>
</evidence>
<dbReference type="GO" id="GO:0006816">
    <property type="term" value="P:calcium ion transport"/>
    <property type="evidence" value="ECO:0007669"/>
    <property type="project" value="TreeGrafter"/>
</dbReference>
<dbReference type="SUPFAM" id="SSF49785">
    <property type="entry name" value="Galactose-binding domain-like"/>
    <property type="match status" value="1"/>
</dbReference>
<dbReference type="Pfam" id="PF02010">
    <property type="entry name" value="REJ"/>
    <property type="match status" value="1"/>
</dbReference>
<reference evidence="11" key="1">
    <citation type="journal article" date="2017" name="bioRxiv">
        <title>Comparative analysis of the genomes of Stylophora pistillata and Acropora digitifera provides evidence for extensive differences between species of corals.</title>
        <authorList>
            <person name="Voolstra C.R."/>
            <person name="Li Y."/>
            <person name="Liew Y.J."/>
            <person name="Baumgarten S."/>
            <person name="Zoccola D."/>
            <person name="Flot J.-F."/>
            <person name="Tambutte S."/>
            <person name="Allemand D."/>
            <person name="Aranda M."/>
        </authorList>
    </citation>
    <scope>NUCLEOTIDE SEQUENCE [LARGE SCALE GENOMIC DNA]</scope>
</reference>
<dbReference type="GO" id="GO:0005886">
    <property type="term" value="C:plasma membrane"/>
    <property type="evidence" value="ECO:0007669"/>
    <property type="project" value="TreeGrafter"/>
</dbReference>
<sequence length="1148" mass="126983">MRYLLAAVILFSVVKEYGPQKLLKVSSSLPNITANCRKPLGMASGTIKDEQITAPSAYDNDFARFGAHRARLNLTSDAPGYRADRTQSGGWIKIELEKQMVITAIATQGYGDPKYPEWTELYMVMYSNGGDYLYFQNPEGDLKTFTGNKDSNSIQHNEVPLPTIATSIMLMESGVHENFGIRMELFGCEPGYYFVVWLMLGDFGFSTTYLDKQEVEYQGIAEDVVEEVKSTLKRKPGFLSASLLQFSPQTSGAEIKLKAELKIECIEASVHDITAALKSYMQSSEGLFDRDYLKLQYPLDYQCRPPDVHIHLKKTHKNAARITAVDMYVIIGEVTAHCNTSSSMLLSWERSEVNKESGAFAVGPPLDKFRGSKNLTIEPRTLPPGLYYIRLIAEMTKEEGAIDSDFGFLEVVLPEIVAKILGVNKAVKGTGKIVLDASHSYDPYEMNIKDQGLVFTWLCRREEEDFSNIQSLSIDQSYGRDKVLGGCFGYGVGKLNTTEPTIEIDINGMISQSTYVFKVIVQKGNRSSSANHTLLVESSISFTIRCKINCGDRVTANKRMVIESTCRGLSCRTIKSYNWTLYMIYPWSVNETWKEQNLEDKILTEIDSPSLIFKGKLNQWENSLMDDATYRLRGIVHLADDTTEESEIDFKTNSAPYLDDYDLGCKVSPDVGHAVTTEFFISCDGWKDDDLPLSYEFSYHTNTGSVVEAMPSDDVSGTLMNMASGEESPLGNLLKSGNVDKAAIMAYAVLSMVDTSEGKMTSAEKKSLKDAIIGQMSNVKVTSLEQVTQMAAVVALATEQKDEISTNSQENAVNLLENTADFVSSQLSSGTADTEVLQKVGASLLHGISNVMSAASTGAKQEEGDEKEGAKSVLTEETAKETNKDEKKDNKDKSKKTAEKTLKLMDKVGSSLLGTKAVGEKPSVFKTKSLAMMLDKQVPSKIGGKKLGDGEGESGVALPSATTLFGDRAESLPSVDSQATEKVVALRLTDHLDDNNLLETFQSAYKNGLSTETALTRINDDLLRAIDENACAILVLLDLSAAFDTVDHQILLTRLKCRHDVKGNALAYMRSYLSNRFQYVRVVNDCSSKHKLACGVPQGSVLGPILYSMYTAPIADAIKRHGMRYHFYTYDSRYTRHSTPQMFYSPNH</sequence>
<evidence type="ECO:0000256" key="4">
    <source>
        <dbReference type="ARBA" id="ARBA00022989"/>
    </source>
</evidence>
<dbReference type="InterPro" id="IPR008979">
    <property type="entry name" value="Galactose-bd-like_sf"/>
</dbReference>
<evidence type="ECO:0000259" key="9">
    <source>
        <dbReference type="PROSITE" id="PS50878"/>
    </source>
</evidence>
<dbReference type="PROSITE" id="PS50022">
    <property type="entry name" value="FA58C_3"/>
    <property type="match status" value="1"/>
</dbReference>
<feature type="domain" description="Reverse transcriptase" evidence="9">
    <location>
        <begin position="886"/>
        <end position="1148"/>
    </location>
</feature>
<organism evidence="10 11">
    <name type="scientific">Stylophora pistillata</name>
    <name type="common">Smooth cauliflower coral</name>
    <dbReference type="NCBI Taxonomy" id="50429"/>
    <lineage>
        <taxon>Eukaryota</taxon>
        <taxon>Metazoa</taxon>
        <taxon>Cnidaria</taxon>
        <taxon>Anthozoa</taxon>
        <taxon>Hexacorallia</taxon>
        <taxon>Scleractinia</taxon>
        <taxon>Astrocoeniina</taxon>
        <taxon>Pocilloporidae</taxon>
        <taxon>Stylophora</taxon>
    </lineage>
</organism>
<name>A0A2B4RP69_STYPI</name>
<dbReference type="Gene3D" id="2.60.120.260">
    <property type="entry name" value="Galactose-binding domain-like"/>
    <property type="match status" value="1"/>
</dbReference>
<comment type="caution">
    <text evidence="10">The sequence shown here is derived from an EMBL/GenBank/DDBJ whole genome shotgun (WGS) entry which is preliminary data.</text>
</comment>
<evidence type="ECO:0000259" key="7">
    <source>
        <dbReference type="PROSITE" id="PS50022"/>
    </source>
</evidence>
<dbReference type="InterPro" id="IPR002859">
    <property type="entry name" value="PKD/REJ-like"/>
</dbReference>
<dbReference type="InterPro" id="IPR000477">
    <property type="entry name" value="RT_dom"/>
</dbReference>
<dbReference type="CDD" id="cd00057">
    <property type="entry name" value="FA58C"/>
    <property type="match status" value="1"/>
</dbReference>
<dbReference type="SUPFAM" id="SSF56672">
    <property type="entry name" value="DNA/RNA polymerases"/>
    <property type="match status" value="1"/>
</dbReference>
<keyword evidence="4" id="KW-1133">Transmembrane helix</keyword>
<proteinExistence type="predicted"/>
<evidence type="ECO:0000313" key="10">
    <source>
        <dbReference type="EMBL" id="PFX18589.1"/>
    </source>
</evidence>
<accession>A0A2B4RP69</accession>
<dbReference type="Proteomes" id="UP000225706">
    <property type="component" value="Unassembled WGS sequence"/>
</dbReference>
<evidence type="ECO:0000313" key="11">
    <source>
        <dbReference type="Proteomes" id="UP000225706"/>
    </source>
</evidence>
<keyword evidence="3" id="KW-0677">Repeat</keyword>
<keyword evidence="11" id="KW-1185">Reference proteome</keyword>
<dbReference type="Pfam" id="PF00754">
    <property type="entry name" value="F5_F8_type_C"/>
    <property type="match status" value="1"/>
</dbReference>
<protein>
    <submittedName>
        <fullName evidence="10">Retinoschisin</fullName>
    </submittedName>
</protein>
<dbReference type="Pfam" id="PF00078">
    <property type="entry name" value="RVT_1"/>
    <property type="match status" value="1"/>
</dbReference>
<dbReference type="AlphaFoldDB" id="A0A2B4RP69"/>
<feature type="domain" description="F5/8 type C" evidence="7">
    <location>
        <begin position="36"/>
        <end position="188"/>
    </location>
</feature>
<dbReference type="GO" id="GO:0005261">
    <property type="term" value="F:monoatomic cation channel activity"/>
    <property type="evidence" value="ECO:0007669"/>
    <property type="project" value="TreeGrafter"/>
</dbReference>
<keyword evidence="5" id="KW-0472">Membrane</keyword>
<dbReference type="InterPro" id="IPR043502">
    <property type="entry name" value="DNA/RNA_pol_sf"/>
</dbReference>
<dbReference type="OrthoDB" id="5977329at2759"/>
<feature type="domain" description="SEA" evidence="8">
    <location>
        <begin position="188"/>
        <end position="300"/>
    </location>
</feature>
<feature type="region of interest" description="Disordered" evidence="6">
    <location>
        <begin position="855"/>
        <end position="898"/>
    </location>
</feature>
<feature type="compositionally biased region" description="Basic and acidic residues" evidence="6">
    <location>
        <begin position="877"/>
        <end position="898"/>
    </location>
</feature>
<evidence type="ECO:0000256" key="3">
    <source>
        <dbReference type="ARBA" id="ARBA00022737"/>
    </source>
</evidence>
<dbReference type="PROSITE" id="PS50024">
    <property type="entry name" value="SEA"/>
    <property type="match status" value="1"/>
</dbReference>
<gene>
    <name evidence="10" type="primary">RS1</name>
    <name evidence="10" type="ORF">AWC38_SpisGene17030</name>
</gene>
<evidence type="ECO:0000256" key="1">
    <source>
        <dbReference type="ARBA" id="ARBA00004370"/>
    </source>
</evidence>
<keyword evidence="2" id="KW-0812">Transmembrane</keyword>
<evidence type="ECO:0000259" key="8">
    <source>
        <dbReference type="PROSITE" id="PS50024"/>
    </source>
</evidence>
<dbReference type="PANTHER" id="PTHR46730">
    <property type="entry name" value="POLYCYSTIN-1"/>
    <property type="match status" value="1"/>
</dbReference>
<comment type="subcellular location">
    <subcellularLocation>
        <location evidence="1">Membrane</location>
    </subcellularLocation>
</comment>
<dbReference type="SMART" id="SM00231">
    <property type="entry name" value="FA58C"/>
    <property type="match status" value="1"/>
</dbReference>